<evidence type="ECO:0000256" key="9">
    <source>
        <dbReference type="ARBA" id="ARBA00022840"/>
    </source>
</evidence>
<dbReference type="Gene3D" id="1.20.120.1910">
    <property type="entry name" value="Cysteine-tRNA ligase, C-terminal anti-codon recognition domain"/>
    <property type="match status" value="1"/>
</dbReference>
<dbReference type="InterPro" id="IPR024909">
    <property type="entry name" value="Cys-tRNA/MSH_ligase"/>
</dbReference>
<evidence type="ECO:0000256" key="4">
    <source>
        <dbReference type="ARBA" id="ARBA00022490"/>
    </source>
</evidence>
<dbReference type="NCBIfam" id="TIGR00435">
    <property type="entry name" value="cysS"/>
    <property type="match status" value="1"/>
</dbReference>
<feature type="short sequence motif" description="'HIGH' region" evidence="12">
    <location>
        <begin position="32"/>
        <end position="42"/>
    </location>
</feature>
<evidence type="ECO:0000256" key="11">
    <source>
        <dbReference type="ARBA" id="ARBA00023146"/>
    </source>
</evidence>
<dbReference type="SUPFAM" id="SSF47323">
    <property type="entry name" value="Anticodon-binding domain of a subclass of class I aminoacyl-tRNA synthetases"/>
    <property type="match status" value="1"/>
</dbReference>
<keyword evidence="6 12" id="KW-0479">Metal-binding</keyword>
<dbReference type="InterPro" id="IPR009080">
    <property type="entry name" value="tRNAsynth_Ia_anticodon-bd"/>
</dbReference>
<dbReference type="SMART" id="SM00840">
    <property type="entry name" value="DALR_2"/>
    <property type="match status" value="1"/>
</dbReference>
<evidence type="ECO:0000256" key="3">
    <source>
        <dbReference type="ARBA" id="ARBA00011245"/>
    </source>
</evidence>
<name>A0A9E9NTZ1_9BURK</name>
<comment type="subcellular location">
    <subcellularLocation>
        <location evidence="1 12">Cytoplasm</location>
    </subcellularLocation>
</comment>
<proteinExistence type="inferred from homology"/>
<feature type="domain" description="Cysteinyl-tRNA synthetase class Ia DALR" evidence="13">
    <location>
        <begin position="347"/>
        <end position="402"/>
    </location>
</feature>
<evidence type="ECO:0000256" key="12">
    <source>
        <dbReference type="HAMAP-Rule" id="MF_00041"/>
    </source>
</evidence>
<dbReference type="Pfam" id="PF23493">
    <property type="entry name" value="CysS_C"/>
    <property type="match status" value="1"/>
</dbReference>
<dbReference type="GO" id="GO:0008270">
    <property type="term" value="F:zinc ion binding"/>
    <property type="evidence" value="ECO:0007669"/>
    <property type="project" value="UniProtKB-UniRule"/>
</dbReference>
<evidence type="ECO:0000256" key="2">
    <source>
        <dbReference type="ARBA" id="ARBA00005594"/>
    </source>
</evidence>
<evidence type="ECO:0000256" key="5">
    <source>
        <dbReference type="ARBA" id="ARBA00022598"/>
    </source>
</evidence>
<comment type="similarity">
    <text evidence="2 12">Belongs to the class-I aminoacyl-tRNA synthetase family.</text>
</comment>
<evidence type="ECO:0000256" key="8">
    <source>
        <dbReference type="ARBA" id="ARBA00022833"/>
    </source>
</evidence>
<protein>
    <recommendedName>
        <fullName evidence="12">Cysteine--tRNA ligase</fullName>
        <ecNumber evidence="12">6.1.1.16</ecNumber>
    </recommendedName>
    <alternativeName>
        <fullName evidence="12">Cysteinyl-tRNA synthetase</fullName>
        <shortName evidence="12">CysRS</shortName>
    </alternativeName>
</protein>
<dbReference type="InterPro" id="IPR015273">
    <property type="entry name" value="Cys-tRNA-synt_Ia_DALR"/>
</dbReference>
<evidence type="ECO:0000256" key="6">
    <source>
        <dbReference type="ARBA" id="ARBA00022723"/>
    </source>
</evidence>
<evidence type="ECO:0000256" key="10">
    <source>
        <dbReference type="ARBA" id="ARBA00022917"/>
    </source>
</evidence>
<gene>
    <name evidence="12 14" type="primary">cysS</name>
    <name evidence="14" type="ORF">NB646_09730</name>
</gene>
<feature type="binding site" evidence="12">
    <location>
        <position position="243"/>
    </location>
    <ligand>
        <name>Zn(2+)</name>
        <dbReference type="ChEBI" id="CHEBI:29105"/>
    </ligand>
</feature>
<dbReference type="SUPFAM" id="SSF52374">
    <property type="entry name" value="Nucleotidylyl transferase"/>
    <property type="match status" value="1"/>
</dbReference>
<dbReference type="GO" id="GO:0004817">
    <property type="term" value="F:cysteine-tRNA ligase activity"/>
    <property type="evidence" value="ECO:0007669"/>
    <property type="project" value="UniProtKB-UniRule"/>
</dbReference>
<keyword evidence="4 12" id="KW-0963">Cytoplasm</keyword>
<dbReference type="Gene3D" id="3.40.50.620">
    <property type="entry name" value="HUPs"/>
    <property type="match status" value="1"/>
</dbReference>
<dbReference type="CDD" id="cd07963">
    <property type="entry name" value="Anticodon_Ia_Cys"/>
    <property type="match status" value="1"/>
</dbReference>
<keyword evidence="9 12" id="KW-0067">ATP-binding</keyword>
<comment type="cofactor">
    <cofactor evidence="12">
        <name>Zn(2+)</name>
        <dbReference type="ChEBI" id="CHEBI:29105"/>
    </cofactor>
    <text evidence="12">Binds 1 zinc ion per subunit.</text>
</comment>
<accession>A0A9E9NTZ1</accession>
<feature type="short sequence motif" description="'KMSKS' region" evidence="12">
    <location>
        <begin position="271"/>
        <end position="275"/>
    </location>
</feature>
<dbReference type="InterPro" id="IPR014729">
    <property type="entry name" value="Rossmann-like_a/b/a_fold"/>
</dbReference>
<keyword evidence="10 12" id="KW-0648">Protein biosynthesis</keyword>
<keyword evidence="5 12" id="KW-0436">Ligase</keyword>
<dbReference type="GO" id="GO:0005524">
    <property type="term" value="F:ATP binding"/>
    <property type="evidence" value="ECO:0007669"/>
    <property type="project" value="UniProtKB-UniRule"/>
</dbReference>
<sequence>MDSLQIYNSLTRSKQVFKPIEPGKVRMYVCGMTIYDYCHIGHARMMMSFDVVYRWLKALGYQVTYVRNITDIDDKIINRAGENGETISSLTERFTRYMHEDTGALGILPPDHEPRATEYVPEMLELIGKLEKNGLAYQSEDGDVNYSVRDFEGYGKLSGKSLDDLRAGERVDVNTGKRDPLDFVLWKSAKPTEPDEAKWPSKWGAGRPGWHIECSAMSSKLLGDHFDIHGGGADLQFPHHENEIAQSEGASRHPFVNYWMHNGFVRVDNEKMSKSLGNFFTIRDVLKNYDAEVLRFFIIRSHYRSPLNYSDAHLDDAKAALTRLYTALKDIDVRERPVDWKEKHAIRFAQAMNDDFNTPEAVAVLFELANEINRTGSVEMASQLKALAGVLGLLGREPRQFLQGDGRVDGNEEKWIEERIAARVEAKKLKNFAEADRIRNELLEKGIVLEDRPGGKTEWRRS</sequence>
<dbReference type="InterPro" id="IPR032678">
    <property type="entry name" value="tRNA-synt_1_cat_dom"/>
</dbReference>
<evidence type="ECO:0000256" key="1">
    <source>
        <dbReference type="ARBA" id="ARBA00004496"/>
    </source>
</evidence>
<evidence type="ECO:0000259" key="13">
    <source>
        <dbReference type="SMART" id="SM00840"/>
    </source>
</evidence>
<keyword evidence="7 12" id="KW-0547">Nucleotide-binding</keyword>
<dbReference type="RefSeq" id="WP_269315892.1">
    <property type="nucleotide sequence ID" value="NZ_CP098251.1"/>
</dbReference>
<comment type="subunit">
    <text evidence="3 12">Monomer.</text>
</comment>
<reference evidence="14" key="1">
    <citation type="journal article" date="2022" name="Front. Microbiol.">
        <title>New perspectives on an old grouping: The genomic and phenotypic variability of Oxalobacter formigenes and the implications for calcium oxalate stone prevention.</title>
        <authorList>
            <person name="Chmiel J.A."/>
            <person name="Carr C."/>
            <person name="Stuivenberg G.A."/>
            <person name="Venema R."/>
            <person name="Chanyi R.M."/>
            <person name="Al K.F."/>
            <person name="Giguere D."/>
            <person name="Say H."/>
            <person name="Akouris P.P."/>
            <person name="Dominguez Romero S.A."/>
            <person name="Kwong A."/>
            <person name="Tai V."/>
            <person name="Koval S.F."/>
            <person name="Razvi H."/>
            <person name="Bjazevic J."/>
            <person name="Burton J.P."/>
        </authorList>
    </citation>
    <scope>NUCLEOTIDE SEQUENCE</scope>
    <source>
        <strain evidence="14">OxK</strain>
    </source>
</reference>
<dbReference type="InterPro" id="IPR015803">
    <property type="entry name" value="Cys-tRNA-ligase"/>
</dbReference>
<dbReference type="EC" id="6.1.1.16" evidence="12"/>
<feature type="binding site" evidence="12">
    <location>
        <position position="239"/>
    </location>
    <ligand>
        <name>Zn(2+)</name>
        <dbReference type="ChEBI" id="CHEBI:29105"/>
    </ligand>
</feature>
<dbReference type="Pfam" id="PF01406">
    <property type="entry name" value="tRNA-synt_1e"/>
    <property type="match status" value="1"/>
</dbReference>
<evidence type="ECO:0000256" key="7">
    <source>
        <dbReference type="ARBA" id="ARBA00022741"/>
    </source>
</evidence>
<dbReference type="PANTHER" id="PTHR10890:SF3">
    <property type="entry name" value="CYSTEINE--TRNA LIGASE, CYTOPLASMIC"/>
    <property type="match status" value="1"/>
</dbReference>
<dbReference type="EMBL" id="CP098251">
    <property type="protein sequence ID" value="WAV91082.1"/>
    <property type="molecule type" value="Genomic_DNA"/>
</dbReference>
<dbReference type="PRINTS" id="PR00983">
    <property type="entry name" value="TRNASYNTHCYS"/>
</dbReference>
<dbReference type="InterPro" id="IPR056411">
    <property type="entry name" value="CysS_C"/>
</dbReference>
<comment type="catalytic activity">
    <reaction evidence="12">
        <text>tRNA(Cys) + L-cysteine + ATP = L-cysteinyl-tRNA(Cys) + AMP + diphosphate</text>
        <dbReference type="Rhea" id="RHEA:17773"/>
        <dbReference type="Rhea" id="RHEA-COMP:9661"/>
        <dbReference type="Rhea" id="RHEA-COMP:9679"/>
        <dbReference type="ChEBI" id="CHEBI:30616"/>
        <dbReference type="ChEBI" id="CHEBI:33019"/>
        <dbReference type="ChEBI" id="CHEBI:35235"/>
        <dbReference type="ChEBI" id="CHEBI:78442"/>
        <dbReference type="ChEBI" id="CHEBI:78517"/>
        <dbReference type="ChEBI" id="CHEBI:456215"/>
        <dbReference type="EC" id="6.1.1.16"/>
    </reaction>
</comment>
<organism evidence="14">
    <name type="scientific">Oxalobacter aliiformigenes</name>
    <dbReference type="NCBI Taxonomy" id="2946593"/>
    <lineage>
        <taxon>Bacteria</taxon>
        <taxon>Pseudomonadati</taxon>
        <taxon>Pseudomonadota</taxon>
        <taxon>Betaproteobacteria</taxon>
        <taxon>Burkholderiales</taxon>
        <taxon>Oxalobacteraceae</taxon>
        <taxon>Oxalobacter</taxon>
    </lineage>
</organism>
<keyword evidence="8 12" id="KW-0862">Zinc</keyword>
<dbReference type="CDD" id="cd00672">
    <property type="entry name" value="CysRS_core"/>
    <property type="match status" value="1"/>
</dbReference>
<feature type="binding site" evidence="12">
    <location>
        <position position="274"/>
    </location>
    <ligand>
        <name>ATP</name>
        <dbReference type="ChEBI" id="CHEBI:30616"/>
    </ligand>
</feature>
<dbReference type="FunFam" id="3.40.50.620:FF:000009">
    <property type="entry name" value="Cysteine--tRNA ligase"/>
    <property type="match status" value="1"/>
</dbReference>
<evidence type="ECO:0000313" key="14">
    <source>
        <dbReference type="EMBL" id="WAV91082.1"/>
    </source>
</evidence>
<dbReference type="Proteomes" id="UP001164819">
    <property type="component" value="Chromosome"/>
</dbReference>
<dbReference type="Pfam" id="PF09190">
    <property type="entry name" value="DALR_2"/>
    <property type="match status" value="1"/>
</dbReference>
<dbReference type="AlphaFoldDB" id="A0A9E9NTZ1"/>
<dbReference type="GO" id="GO:0005829">
    <property type="term" value="C:cytosol"/>
    <property type="evidence" value="ECO:0007669"/>
    <property type="project" value="TreeGrafter"/>
</dbReference>
<keyword evidence="11 12" id="KW-0030">Aminoacyl-tRNA synthetase</keyword>
<feature type="binding site" evidence="12">
    <location>
        <position position="214"/>
    </location>
    <ligand>
        <name>Zn(2+)</name>
        <dbReference type="ChEBI" id="CHEBI:29105"/>
    </ligand>
</feature>
<dbReference type="GO" id="GO:0006423">
    <property type="term" value="P:cysteinyl-tRNA aminoacylation"/>
    <property type="evidence" value="ECO:0007669"/>
    <property type="project" value="UniProtKB-UniRule"/>
</dbReference>
<feature type="binding site" evidence="12">
    <location>
        <position position="30"/>
    </location>
    <ligand>
        <name>Zn(2+)</name>
        <dbReference type="ChEBI" id="CHEBI:29105"/>
    </ligand>
</feature>
<dbReference type="HAMAP" id="MF_00041">
    <property type="entry name" value="Cys_tRNA_synth"/>
    <property type="match status" value="1"/>
</dbReference>
<dbReference type="PANTHER" id="PTHR10890">
    <property type="entry name" value="CYSTEINYL-TRNA SYNTHETASE"/>
    <property type="match status" value="1"/>
</dbReference>